<protein>
    <submittedName>
        <fullName evidence="2">Hypothetical_protein</fullName>
    </submittedName>
</protein>
<dbReference type="AlphaFoldDB" id="A0AA86Q3Z2"/>
<sequence length="104" mass="12277">MSRKKRIRCQTYPLLPCYISSNNKIFTPMQLLELTKQALEAVDADDADRLQGANLKFVDAVNQMNGRIKDQIKTLRQKQRNIDEEQILKEKMKIIMMQERHDEL</sequence>
<comment type="caution">
    <text evidence="1">The sequence shown here is derived from an EMBL/GenBank/DDBJ whole genome shotgun (WGS) entry which is preliminary data.</text>
</comment>
<dbReference type="EMBL" id="CATOUU010000825">
    <property type="protein sequence ID" value="CAI9951571.1"/>
    <property type="molecule type" value="Genomic_DNA"/>
</dbReference>
<keyword evidence="3" id="KW-1185">Reference proteome</keyword>
<dbReference type="EMBL" id="CAXDID020000055">
    <property type="protein sequence ID" value="CAL6006950.1"/>
    <property type="molecule type" value="Genomic_DNA"/>
</dbReference>
<organism evidence="1">
    <name type="scientific">Hexamita inflata</name>
    <dbReference type="NCBI Taxonomy" id="28002"/>
    <lineage>
        <taxon>Eukaryota</taxon>
        <taxon>Metamonada</taxon>
        <taxon>Diplomonadida</taxon>
        <taxon>Hexamitidae</taxon>
        <taxon>Hexamitinae</taxon>
        <taxon>Hexamita</taxon>
    </lineage>
</organism>
<evidence type="ECO:0000313" key="3">
    <source>
        <dbReference type="Proteomes" id="UP001642409"/>
    </source>
</evidence>
<accession>A0AA86Q3Z2</accession>
<dbReference type="Proteomes" id="UP001642409">
    <property type="component" value="Unassembled WGS sequence"/>
</dbReference>
<proteinExistence type="predicted"/>
<evidence type="ECO:0000313" key="1">
    <source>
        <dbReference type="EMBL" id="CAI9951571.1"/>
    </source>
</evidence>
<reference evidence="1" key="1">
    <citation type="submission" date="2023-06" db="EMBL/GenBank/DDBJ databases">
        <authorList>
            <person name="Kurt Z."/>
        </authorList>
    </citation>
    <scope>NUCLEOTIDE SEQUENCE</scope>
</reference>
<reference evidence="2 3" key="2">
    <citation type="submission" date="2024-07" db="EMBL/GenBank/DDBJ databases">
        <authorList>
            <person name="Akdeniz Z."/>
        </authorList>
    </citation>
    <scope>NUCLEOTIDE SEQUENCE [LARGE SCALE GENOMIC DNA]</scope>
</reference>
<evidence type="ECO:0000313" key="2">
    <source>
        <dbReference type="EMBL" id="CAL6006950.1"/>
    </source>
</evidence>
<name>A0AA86Q3Z2_9EUKA</name>
<gene>
    <name evidence="2" type="ORF">HINF_LOCUS20398</name>
    <name evidence="1" type="ORF">HINF_LOCUS39216</name>
</gene>